<proteinExistence type="predicted"/>
<accession>A0A433J585</accession>
<sequence>MREKGWDEGYSAEGGKKEDVSRPAGAGSPSPQPLSHEGRGACSRLWENRGESGAEPSSSV</sequence>
<protein>
    <submittedName>
        <fullName evidence="2">Uncharacterized protein</fullName>
    </submittedName>
</protein>
<keyword evidence="3" id="KW-1185">Reference proteome</keyword>
<name>A0A433J585_9PROT</name>
<dbReference type="EMBL" id="RZIJ01000017">
    <property type="protein sequence ID" value="RUQ67573.1"/>
    <property type="molecule type" value="Genomic_DNA"/>
</dbReference>
<organism evidence="2 3">
    <name type="scientific">Azospirillum doebereinerae</name>
    <dbReference type="NCBI Taxonomy" id="92933"/>
    <lineage>
        <taxon>Bacteria</taxon>
        <taxon>Pseudomonadati</taxon>
        <taxon>Pseudomonadota</taxon>
        <taxon>Alphaproteobacteria</taxon>
        <taxon>Rhodospirillales</taxon>
        <taxon>Azospirillaceae</taxon>
        <taxon>Azospirillum</taxon>
    </lineage>
</organism>
<evidence type="ECO:0000256" key="1">
    <source>
        <dbReference type="SAM" id="MobiDB-lite"/>
    </source>
</evidence>
<evidence type="ECO:0000313" key="2">
    <source>
        <dbReference type="EMBL" id="RUQ67573.1"/>
    </source>
</evidence>
<dbReference type="Proteomes" id="UP000280346">
    <property type="component" value="Unassembled WGS sequence"/>
</dbReference>
<feature type="region of interest" description="Disordered" evidence="1">
    <location>
        <begin position="1"/>
        <end position="60"/>
    </location>
</feature>
<dbReference type="AlphaFoldDB" id="A0A433J585"/>
<evidence type="ECO:0000313" key="3">
    <source>
        <dbReference type="Proteomes" id="UP000280346"/>
    </source>
</evidence>
<reference evidence="2 3" key="1">
    <citation type="submission" date="2018-12" db="EMBL/GenBank/DDBJ databases">
        <authorList>
            <person name="Yang Y."/>
        </authorList>
    </citation>
    <scope>NUCLEOTIDE SEQUENCE [LARGE SCALE GENOMIC DNA]</scope>
    <source>
        <strain evidence="2 3">GSF71</strain>
    </source>
</reference>
<comment type="caution">
    <text evidence="2">The sequence shown here is derived from an EMBL/GenBank/DDBJ whole genome shotgun (WGS) entry which is preliminary data.</text>
</comment>
<gene>
    <name evidence="2" type="ORF">EJ913_20340</name>
</gene>